<organism evidence="1 2">
    <name type="scientific">Serratia plymuthica</name>
    <dbReference type="NCBI Taxonomy" id="82996"/>
    <lineage>
        <taxon>Bacteria</taxon>
        <taxon>Pseudomonadati</taxon>
        <taxon>Pseudomonadota</taxon>
        <taxon>Gammaproteobacteria</taxon>
        <taxon>Enterobacterales</taxon>
        <taxon>Yersiniaceae</taxon>
        <taxon>Serratia</taxon>
    </lineage>
</organism>
<name>A0A2X4UU45_SERPL</name>
<dbReference type="Proteomes" id="UP000248897">
    <property type="component" value="Chromosome 1"/>
</dbReference>
<evidence type="ECO:0000313" key="2">
    <source>
        <dbReference type="Proteomes" id="UP000248897"/>
    </source>
</evidence>
<accession>A0A2X4UU45</accession>
<evidence type="ECO:0000313" key="1">
    <source>
        <dbReference type="EMBL" id="SQI42393.1"/>
    </source>
</evidence>
<proteinExistence type="predicted"/>
<dbReference type="EMBL" id="LS483469">
    <property type="protein sequence ID" value="SQI42393.1"/>
    <property type="molecule type" value="Genomic_DNA"/>
</dbReference>
<protein>
    <submittedName>
        <fullName evidence="1">Uncharacterized protein</fullName>
    </submittedName>
</protein>
<reference evidence="1 2" key="1">
    <citation type="submission" date="2018-06" db="EMBL/GenBank/DDBJ databases">
        <authorList>
            <consortium name="Pathogen Informatics"/>
            <person name="Doyle S."/>
        </authorList>
    </citation>
    <scope>NUCLEOTIDE SEQUENCE [LARGE SCALE GENOMIC DNA]</scope>
    <source>
        <strain evidence="1 2">NCTC12961</strain>
    </source>
</reference>
<dbReference type="AlphaFoldDB" id="A0A2X4UU45"/>
<gene>
    <name evidence="1" type="ORF">NCTC12961_03613</name>
</gene>
<sequence>MSSGIFNHNYLIWLGDKISLEWRKRRDIVFWCYLKTKKIKNFYILVTRWV</sequence>